<feature type="region of interest" description="Disordered" evidence="5">
    <location>
        <begin position="230"/>
        <end position="250"/>
    </location>
</feature>
<comment type="similarity">
    <text evidence="3">Belongs to the mitochondrion-specific ribosomal protein mS38 family.</text>
</comment>
<dbReference type="InterPro" id="IPR013177">
    <property type="entry name" value="Ribosomal_mS38_C"/>
</dbReference>
<dbReference type="AlphaFoldDB" id="A0A9P6LU67"/>
<feature type="domain" description="Ribosomal protein mS38 C-terminal" evidence="6">
    <location>
        <begin position="217"/>
        <end position="250"/>
    </location>
</feature>
<feature type="region of interest" description="Disordered" evidence="5">
    <location>
        <begin position="25"/>
        <end position="51"/>
    </location>
</feature>
<proteinExistence type="inferred from homology"/>
<gene>
    <name evidence="7" type="ORF">BGZ65_005004</name>
</gene>
<comment type="subcellular location">
    <subcellularLocation>
        <location evidence="1">Mitochondrion</location>
    </subcellularLocation>
</comment>
<evidence type="ECO:0000256" key="1">
    <source>
        <dbReference type="ARBA" id="ARBA00004173"/>
    </source>
</evidence>
<protein>
    <recommendedName>
        <fullName evidence="4">Small ribosomal subunit protein mS38</fullName>
    </recommendedName>
</protein>
<evidence type="ECO:0000313" key="8">
    <source>
        <dbReference type="Proteomes" id="UP000749646"/>
    </source>
</evidence>
<evidence type="ECO:0000256" key="5">
    <source>
        <dbReference type="SAM" id="MobiDB-lite"/>
    </source>
</evidence>
<evidence type="ECO:0000256" key="4">
    <source>
        <dbReference type="ARBA" id="ARBA00035682"/>
    </source>
</evidence>
<accession>A0A9P6LU67</accession>
<name>A0A9P6LU67_9FUNG</name>
<organism evidence="7 8">
    <name type="scientific">Modicella reniformis</name>
    <dbReference type="NCBI Taxonomy" id="1440133"/>
    <lineage>
        <taxon>Eukaryota</taxon>
        <taxon>Fungi</taxon>
        <taxon>Fungi incertae sedis</taxon>
        <taxon>Mucoromycota</taxon>
        <taxon>Mortierellomycotina</taxon>
        <taxon>Mortierellomycetes</taxon>
        <taxon>Mortierellales</taxon>
        <taxon>Mortierellaceae</taxon>
        <taxon>Modicella</taxon>
    </lineage>
</organism>
<dbReference type="EMBL" id="JAAAHW010009430">
    <property type="protein sequence ID" value="KAF9941111.1"/>
    <property type="molecule type" value="Genomic_DNA"/>
</dbReference>
<dbReference type="SMART" id="SM01155">
    <property type="entry name" value="DUF1713"/>
    <property type="match status" value="1"/>
</dbReference>
<comment type="caution">
    <text evidence="7">The sequence shown here is derived from an EMBL/GenBank/DDBJ whole genome shotgun (WGS) entry which is preliminary data.</text>
</comment>
<dbReference type="Pfam" id="PF08213">
    <property type="entry name" value="COX24_C"/>
    <property type="match status" value="1"/>
</dbReference>
<evidence type="ECO:0000256" key="3">
    <source>
        <dbReference type="ARBA" id="ARBA00035647"/>
    </source>
</evidence>
<evidence type="ECO:0000256" key="2">
    <source>
        <dbReference type="ARBA" id="ARBA00023128"/>
    </source>
</evidence>
<keyword evidence="2" id="KW-0496">Mitochondrion</keyword>
<sequence>MRASFRHQTVLRSVIPTAAITPIRYQSSSSSRRDNENQDNTDVDPVKSKETPVNASFELHQVDLAHGSFFAMHRPLLGITNGPMFANTSTSNDMGDNTSHNQNTTNPIDDLSIYFSSLHPYTQETSMYQIGPISATAVAWASYPPSLPDPDQAVSEFFDMAETKLEEESNDPDSSNLNALRNALSMSEPTISSDPVSLAKTALSAIDPQLSSVSPMHLTSVLRKRRIKMKKHKYKKLRKRTRALRKKLGK</sequence>
<dbReference type="GO" id="GO:0005739">
    <property type="term" value="C:mitochondrion"/>
    <property type="evidence" value="ECO:0007669"/>
    <property type="project" value="UniProtKB-SubCell"/>
</dbReference>
<evidence type="ECO:0000313" key="7">
    <source>
        <dbReference type="EMBL" id="KAF9941111.1"/>
    </source>
</evidence>
<dbReference type="PANTHER" id="PTHR32035:SF3">
    <property type="entry name" value="SMALL RIBOSOMAL SUBUNIT PROTEIN MS38"/>
    <property type="match status" value="1"/>
</dbReference>
<reference evidence="7" key="1">
    <citation type="journal article" date="2020" name="Fungal Divers.">
        <title>Resolving the Mortierellaceae phylogeny through synthesis of multi-gene phylogenetics and phylogenomics.</title>
        <authorList>
            <person name="Vandepol N."/>
            <person name="Liber J."/>
            <person name="Desiro A."/>
            <person name="Na H."/>
            <person name="Kennedy M."/>
            <person name="Barry K."/>
            <person name="Grigoriev I.V."/>
            <person name="Miller A.N."/>
            <person name="O'Donnell K."/>
            <person name="Stajich J.E."/>
            <person name="Bonito G."/>
        </authorList>
    </citation>
    <scope>NUCLEOTIDE SEQUENCE</scope>
    <source>
        <strain evidence="7">MES-2147</strain>
    </source>
</reference>
<dbReference type="PANTHER" id="PTHR32035">
    <property type="entry name" value="AURORA KINASE A-INTERACTING PROTEIN"/>
    <property type="match status" value="1"/>
</dbReference>
<dbReference type="Proteomes" id="UP000749646">
    <property type="component" value="Unassembled WGS sequence"/>
</dbReference>
<dbReference type="OrthoDB" id="2448553at2759"/>
<evidence type="ECO:0000259" key="6">
    <source>
        <dbReference type="SMART" id="SM01155"/>
    </source>
</evidence>
<keyword evidence="8" id="KW-1185">Reference proteome</keyword>